<name>A0A380EID9_STAAU</name>
<protein>
    <submittedName>
        <fullName evidence="2">Putative staphylococcal protein</fullName>
    </submittedName>
</protein>
<sequence>MSVGILIFVISVIISIITTMRENSHKDRQNQKPPQKTSTDNEPKKVAFLKKLSERLKK</sequence>
<evidence type="ECO:0000313" key="2">
    <source>
        <dbReference type="EMBL" id="SUL35901.1"/>
    </source>
</evidence>
<proteinExistence type="predicted"/>
<dbReference type="AlphaFoldDB" id="A0A380EID9"/>
<accession>A0A380EID9</accession>
<evidence type="ECO:0000313" key="3">
    <source>
        <dbReference type="Proteomes" id="UP000254116"/>
    </source>
</evidence>
<organism evidence="2 3">
    <name type="scientific">Staphylococcus aureus</name>
    <dbReference type="NCBI Taxonomy" id="1280"/>
    <lineage>
        <taxon>Bacteria</taxon>
        <taxon>Bacillati</taxon>
        <taxon>Bacillota</taxon>
        <taxon>Bacilli</taxon>
        <taxon>Bacillales</taxon>
        <taxon>Staphylococcaceae</taxon>
        <taxon>Staphylococcus</taxon>
    </lineage>
</organism>
<gene>
    <name evidence="2" type="ORF">NCTC10702_02492</name>
</gene>
<dbReference type="Proteomes" id="UP000254116">
    <property type="component" value="Unassembled WGS sequence"/>
</dbReference>
<reference evidence="2 3" key="1">
    <citation type="submission" date="2018-06" db="EMBL/GenBank/DDBJ databases">
        <authorList>
            <consortium name="Pathogen Informatics"/>
            <person name="Doyle S."/>
        </authorList>
    </citation>
    <scope>NUCLEOTIDE SEQUENCE [LARGE SCALE GENOMIC DNA]</scope>
    <source>
        <strain evidence="2 3">NCTC10702</strain>
    </source>
</reference>
<dbReference type="EMBL" id="UHBY01000003">
    <property type="protein sequence ID" value="SUL35901.1"/>
    <property type="molecule type" value="Genomic_DNA"/>
</dbReference>
<evidence type="ECO:0000256" key="1">
    <source>
        <dbReference type="SAM" id="MobiDB-lite"/>
    </source>
</evidence>
<feature type="region of interest" description="Disordered" evidence="1">
    <location>
        <begin position="22"/>
        <end position="44"/>
    </location>
</feature>